<feature type="compositionally biased region" description="Basic and acidic residues" evidence="1">
    <location>
        <begin position="1157"/>
        <end position="1174"/>
    </location>
</feature>
<dbReference type="Proteomes" id="UP000321523">
    <property type="component" value="Unassembled WGS sequence"/>
</dbReference>
<evidence type="ECO:0000259" key="2">
    <source>
        <dbReference type="Pfam" id="PF13362"/>
    </source>
</evidence>
<dbReference type="AlphaFoldDB" id="A0A512E2S4"/>
<sequence length="1207" mass="131938">MEYPNRPTRAEGDLARVTDEQRRRIADRALEIAIEYHGKPTSITSTHARFGAKGSLKVNFASKHAGTWVDWEAGTKGDMIALIQHQTGMGFIDALGHALKERVQSPVIAQHRAKPTRHEVDPSIFARQQWAAARNITGTLAETYLVKFRGIPANVVDTLDRTGRIRFHSGHKAKPDSYTTAPALLVAATDLAGKVHGFQAVRLKADGDKRDGIAKLSAGSLSLNHAIGWLSDGDGDVICGEGPEDGITLYAARPDAMVGVAFGGLKRLVDSVPAERRIIIAAQNDAPDSRAAKSLAETCEMLAAAGCNIWIARPPAGVKDANDLLRTQGLDAVRAMLDGAVPVLSPSSSTPDKPTNTDTFPELVPHWPATTVDATTAYAELQILLEDWMTQAERWLEARDYARDQCNAFITDGMSAREKRDARRNIDRTVARTYPGIDLKRPPRLQLAAAAGLGKSSGVREAYLRHPKLWNRQFHGFFPTVALARGFESAMKDLTRNVWPAPLVVLHRGRDHEAEIGNAPCVRHRTARKLAGKVPSVFSAMCMRGDTICPHFKGCEYINNYLNQGAGLHLFVHDHLTLGKPLGFPTADLAVIDEDSTQTLLTSATVGAALLAEPATYQNAALTNEQDDAAALGARLLVAITSGAPLLAAIRDAKLNKKQLDTLARWTEPTEMGPDISPAMSDKAIEEAAEKIKPHQGEIVGRIVRQLARELRHPRDIAHGVSYRDGDLHLHRHSAPKAVPKGIPLLIIDADADLATNRILFGSNLTGREIMARRLGRVTQVRNATLAKSYIAPEAAFSAPTDRQVEHAQALRARILTWISLKAEGGKVLVVTNKPVRTAFTGEGSGRIPVSVEFGGATWTHYGAILGIDAWKHYDAVVLLGREEMSASAAEQQARAIHCDDPIPLNLTGRYRKVTRCHRMRDGSAVPMQVYEHEDHRVQVCTEAKRERGMAQALDRLRLIHGRADREVFILCNLPLPGIEVDSLLTLNDLLEGGSAAERLIAHARREWGVLPLSAEFLAEQVPHIATSRRTAERLVAEIKTATQQIGTYLLSGGFKPANYWLPKQRRPSTVLFFTRISNSAGIAALERLFGPVTVQVTSDADTMETEPVIEFVAEETPPNKPPTYASVVPECPHRIIVDLKLPALSPWPALMNRSWKNKEDRSPLGHSPGDPERITGGSLELVSDVDVNTGPPHLRPAQRSDFQYCP</sequence>
<dbReference type="OrthoDB" id="9763644at2"/>
<dbReference type="Pfam" id="PF23639">
    <property type="entry name" value="DUF7146"/>
    <property type="match status" value="1"/>
</dbReference>
<evidence type="ECO:0000313" key="5">
    <source>
        <dbReference type="Proteomes" id="UP000321523"/>
    </source>
</evidence>
<dbReference type="EMBL" id="BJYZ01000059">
    <property type="protein sequence ID" value="GEO43015.1"/>
    <property type="molecule type" value="Genomic_DNA"/>
</dbReference>
<accession>A0A512E2S4</accession>
<evidence type="ECO:0000259" key="3">
    <source>
        <dbReference type="Pfam" id="PF23639"/>
    </source>
</evidence>
<comment type="caution">
    <text evidence="4">The sequence shown here is derived from an EMBL/GenBank/DDBJ whole genome shotgun (WGS) entry which is preliminary data.</text>
</comment>
<dbReference type="InterPro" id="IPR006171">
    <property type="entry name" value="TOPRIM_dom"/>
</dbReference>
<feature type="domain" description="DUF7146" evidence="3">
    <location>
        <begin position="126"/>
        <end position="216"/>
    </location>
</feature>
<keyword evidence="5" id="KW-1185">Reference proteome</keyword>
<protein>
    <submittedName>
        <fullName evidence="4">Uncharacterized protein</fullName>
    </submittedName>
</protein>
<name>A0A512E2S4_9PROT</name>
<evidence type="ECO:0000256" key="1">
    <source>
        <dbReference type="SAM" id="MobiDB-lite"/>
    </source>
</evidence>
<dbReference type="Gene3D" id="3.40.1360.10">
    <property type="match status" value="1"/>
</dbReference>
<feature type="region of interest" description="Disordered" evidence="1">
    <location>
        <begin position="1157"/>
        <end position="1207"/>
    </location>
</feature>
<dbReference type="Pfam" id="PF13362">
    <property type="entry name" value="Toprim_3"/>
    <property type="match status" value="1"/>
</dbReference>
<dbReference type="RefSeq" id="WP_044436534.1">
    <property type="nucleotide sequence ID" value="NZ_BJYZ01000059.1"/>
</dbReference>
<dbReference type="SUPFAM" id="SSF56731">
    <property type="entry name" value="DNA primase core"/>
    <property type="match status" value="1"/>
</dbReference>
<organism evidence="4 5">
    <name type="scientific">Skermanella aerolata</name>
    <dbReference type="NCBI Taxonomy" id="393310"/>
    <lineage>
        <taxon>Bacteria</taxon>
        <taxon>Pseudomonadati</taxon>
        <taxon>Pseudomonadota</taxon>
        <taxon>Alphaproteobacteria</taxon>
        <taxon>Rhodospirillales</taxon>
        <taxon>Azospirillaceae</taxon>
        <taxon>Skermanella</taxon>
    </lineage>
</organism>
<feature type="domain" description="Toprim" evidence="2">
    <location>
        <begin position="237"/>
        <end position="329"/>
    </location>
</feature>
<proteinExistence type="predicted"/>
<dbReference type="InterPro" id="IPR055570">
    <property type="entry name" value="DUF7146"/>
</dbReference>
<gene>
    <name evidence="4" type="ORF">SAE02_71630</name>
</gene>
<reference evidence="4 5" key="1">
    <citation type="submission" date="2019-07" db="EMBL/GenBank/DDBJ databases">
        <title>Whole genome shotgun sequence of Skermanella aerolata NBRC 106429.</title>
        <authorList>
            <person name="Hosoyama A."/>
            <person name="Uohara A."/>
            <person name="Ohji S."/>
            <person name="Ichikawa N."/>
        </authorList>
    </citation>
    <scope>NUCLEOTIDE SEQUENCE [LARGE SCALE GENOMIC DNA]</scope>
    <source>
        <strain evidence="4 5">NBRC 106429</strain>
    </source>
</reference>
<evidence type="ECO:0000313" key="4">
    <source>
        <dbReference type="EMBL" id="GEO43015.1"/>
    </source>
</evidence>